<dbReference type="AlphaFoldDB" id="A0A8B6EBM3"/>
<comment type="caution">
    <text evidence="3">The sequence shown here is derived from an EMBL/GenBank/DDBJ whole genome shotgun (WGS) entry which is preliminary data.</text>
</comment>
<reference evidence="3" key="1">
    <citation type="submission" date="2018-11" db="EMBL/GenBank/DDBJ databases">
        <authorList>
            <person name="Alioto T."/>
            <person name="Alioto T."/>
        </authorList>
    </citation>
    <scope>NUCLEOTIDE SEQUENCE</scope>
</reference>
<dbReference type="OrthoDB" id="10407910at2759"/>
<evidence type="ECO:0000256" key="1">
    <source>
        <dbReference type="SAM" id="Coils"/>
    </source>
</evidence>
<dbReference type="EMBL" id="UYJE01004779">
    <property type="protein sequence ID" value="VDI31351.1"/>
    <property type="molecule type" value="Genomic_DNA"/>
</dbReference>
<dbReference type="Pfam" id="PF00386">
    <property type="entry name" value="C1q"/>
    <property type="match status" value="1"/>
</dbReference>
<sequence>MCYAGSYGSSIGSNWESSLQCSKYHFEEKILEKLVRLEHKMEVFEEKMKTWEKLVPSNLDKIDDTKKQTETFLESMRDTLNQEHMRLNDSFLETVDQIYIQSESKVKNVLDSVSTKMEEFNESQQKRENVFDNLQTALQQERTRFNKEKIQLNDSYQETVENIYLRSEKKVKNVVDSLSIKISEFQNNSENVLQLLQSNLLQDRKQFNQSIHQQMDQVEKDSNKMIQNFISEQKDIGLFACYSAAGGQTFHVGTVIKFQIIKASTGIIDLRSFKSTGKFTCEVSGFYMISAVIMSATDKANYEVVLNNKRILHIYPPKNVLGWYTTSSSVVSTNLNVNDTVFVKTLKSMVLNGGSENSCISIIKT</sequence>
<organism evidence="3 4">
    <name type="scientific">Mytilus galloprovincialis</name>
    <name type="common">Mediterranean mussel</name>
    <dbReference type="NCBI Taxonomy" id="29158"/>
    <lineage>
        <taxon>Eukaryota</taxon>
        <taxon>Metazoa</taxon>
        <taxon>Spiralia</taxon>
        <taxon>Lophotrochozoa</taxon>
        <taxon>Mollusca</taxon>
        <taxon>Bivalvia</taxon>
        <taxon>Autobranchia</taxon>
        <taxon>Pteriomorphia</taxon>
        <taxon>Mytilida</taxon>
        <taxon>Mytiloidea</taxon>
        <taxon>Mytilidae</taxon>
        <taxon>Mytilinae</taxon>
        <taxon>Mytilus</taxon>
    </lineage>
</organism>
<gene>
    <name evidence="3" type="ORF">MGAL_10B053511</name>
</gene>
<dbReference type="InterPro" id="IPR008983">
    <property type="entry name" value="Tumour_necrosis_fac-like_dom"/>
</dbReference>
<feature type="coiled-coil region" evidence="1">
    <location>
        <begin position="27"/>
        <end position="54"/>
    </location>
</feature>
<dbReference type="InterPro" id="IPR001073">
    <property type="entry name" value="C1q_dom"/>
</dbReference>
<protein>
    <recommendedName>
        <fullName evidence="2">C1q domain-containing protein</fullName>
    </recommendedName>
</protein>
<evidence type="ECO:0000259" key="2">
    <source>
        <dbReference type="Pfam" id="PF00386"/>
    </source>
</evidence>
<keyword evidence="4" id="KW-1185">Reference proteome</keyword>
<dbReference type="Gene3D" id="2.60.120.40">
    <property type="match status" value="1"/>
</dbReference>
<dbReference type="SUPFAM" id="SSF49842">
    <property type="entry name" value="TNF-like"/>
    <property type="match status" value="1"/>
</dbReference>
<evidence type="ECO:0000313" key="4">
    <source>
        <dbReference type="Proteomes" id="UP000596742"/>
    </source>
</evidence>
<keyword evidence="1" id="KW-0175">Coiled coil</keyword>
<proteinExistence type="predicted"/>
<feature type="domain" description="C1q" evidence="2">
    <location>
        <begin position="274"/>
        <end position="352"/>
    </location>
</feature>
<dbReference type="Proteomes" id="UP000596742">
    <property type="component" value="Unassembled WGS sequence"/>
</dbReference>
<accession>A0A8B6EBM3</accession>
<evidence type="ECO:0000313" key="3">
    <source>
        <dbReference type="EMBL" id="VDI31351.1"/>
    </source>
</evidence>
<name>A0A8B6EBM3_MYTGA</name>